<accession>A0AAW1WZB0</accession>
<reference evidence="1 2" key="1">
    <citation type="journal article" date="2023" name="G3 (Bethesda)">
        <title>A chromosome-length genome assembly and annotation of blackberry (Rubus argutus, cv. 'Hillquist').</title>
        <authorList>
            <person name="Bruna T."/>
            <person name="Aryal R."/>
            <person name="Dudchenko O."/>
            <person name="Sargent D.J."/>
            <person name="Mead D."/>
            <person name="Buti M."/>
            <person name="Cavallini A."/>
            <person name="Hytonen T."/>
            <person name="Andres J."/>
            <person name="Pham M."/>
            <person name="Weisz D."/>
            <person name="Mascagni F."/>
            <person name="Usai G."/>
            <person name="Natali L."/>
            <person name="Bassil N."/>
            <person name="Fernandez G.E."/>
            <person name="Lomsadze A."/>
            <person name="Armour M."/>
            <person name="Olukolu B."/>
            <person name="Poorten T."/>
            <person name="Britton C."/>
            <person name="Davik J."/>
            <person name="Ashrafi H."/>
            <person name="Aiden E.L."/>
            <person name="Borodovsky M."/>
            <person name="Worthington M."/>
        </authorList>
    </citation>
    <scope>NUCLEOTIDE SEQUENCE [LARGE SCALE GENOMIC DNA]</scope>
    <source>
        <strain evidence="1">PI 553951</strain>
    </source>
</reference>
<dbReference type="AlphaFoldDB" id="A0AAW1WZB0"/>
<protein>
    <recommendedName>
        <fullName evidence="3">Secreted protein</fullName>
    </recommendedName>
</protein>
<dbReference type="Proteomes" id="UP001457282">
    <property type="component" value="Unassembled WGS sequence"/>
</dbReference>
<dbReference type="EMBL" id="JBEDUW010000005">
    <property type="protein sequence ID" value="KAK9928772.1"/>
    <property type="molecule type" value="Genomic_DNA"/>
</dbReference>
<keyword evidence="2" id="KW-1185">Reference proteome</keyword>
<gene>
    <name evidence="1" type="ORF">M0R45_025892</name>
</gene>
<evidence type="ECO:0008006" key="3">
    <source>
        <dbReference type="Google" id="ProtNLM"/>
    </source>
</evidence>
<evidence type="ECO:0000313" key="1">
    <source>
        <dbReference type="EMBL" id="KAK9928772.1"/>
    </source>
</evidence>
<organism evidence="1 2">
    <name type="scientific">Rubus argutus</name>
    <name type="common">Southern blackberry</name>
    <dbReference type="NCBI Taxonomy" id="59490"/>
    <lineage>
        <taxon>Eukaryota</taxon>
        <taxon>Viridiplantae</taxon>
        <taxon>Streptophyta</taxon>
        <taxon>Embryophyta</taxon>
        <taxon>Tracheophyta</taxon>
        <taxon>Spermatophyta</taxon>
        <taxon>Magnoliopsida</taxon>
        <taxon>eudicotyledons</taxon>
        <taxon>Gunneridae</taxon>
        <taxon>Pentapetalae</taxon>
        <taxon>rosids</taxon>
        <taxon>fabids</taxon>
        <taxon>Rosales</taxon>
        <taxon>Rosaceae</taxon>
        <taxon>Rosoideae</taxon>
        <taxon>Rosoideae incertae sedis</taxon>
        <taxon>Rubus</taxon>
    </lineage>
</organism>
<sequence>MEASLPLFIITIITMASINAPPHSHSKSWASTHPCAPVDDRTIVAAIELTRPHHPSPPTSIPSTSL</sequence>
<comment type="caution">
    <text evidence="1">The sequence shown here is derived from an EMBL/GenBank/DDBJ whole genome shotgun (WGS) entry which is preliminary data.</text>
</comment>
<evidence type="ECO:0000313" key="2">
    <source>
        <dbReference type="Proteomes" id="UP001457282"/>
    </source>
</evidence>
<name>A0AAW1WZB0_RUBAR</name>
<proteinExistence type="predicted"/>